<feature type="compositionally biased region" description="Basic and acidic residues" evidence="1">
    <location>
        <begin position="151"/>
        <end position="160"/>
    </location>
</feature>
<evidence type="ECO:0000313" key="2">
    <source>
        <dbReference type="EMBL" id="PBK61177.1"/>
    </source>
</evidence>
<feature type="compositionally biased region" description="Basic and acidic residues" evidence="1">
    <location>
        <begin position="128"/>
        <end position="143"/>
    </location>
</feature>
<reference evidence="3" key="1">
    <citation type="journal article" date="2017" name="Nat. Ecol. Evol.">
        <title>Genome expansion and lineage-specific genetic innovations in the forest pathogenic fungi Armillaria.</title>
        <authorList>
            <person name="Sipos G."/>
            <person name="Prasanna A.N."/>
            <person name="Walter M.C."/>
            <person name="O'Connor E."/>
            <person name="Balint B."/>
            <person name="Krizsan K."/>
            <person name="Kiss B."/>
            <person name="Hess J."/>
            <person name="Varga T."/>
            <person name="Slot J."/>
            <person name="Riley R."/>
            <person name="Boka B."/>
            <person name="Rigling D."/>
            <person name="Barry K."/>
            <person name="Lee J."/>
            <person name="Mihaltcheva S."/>
            <person name="LaButti K."/>
            <person name="Lipzen A."/>
            <person name="Waldron R."/>
            <person name="Moloney N.M."/>
            <person name="Sperisen C."/>
            <person name="Kredics L."/>
            <person name="Vagvoelgyi C."/>
            <person name="Patrignani A."/>
            <person name="Fitzpatrick D."/>
            <person name="Nagy I."/>
            <person name="Doyle S."/>
            <person name="Anderson J.B."/>
            <person name="Grigoriev I.V."/>
            <person name="Gueldener U."/>
            <person name="Muensterkoetter M."/>
            <person name="Nagy L.G."/>
        </authorList>
    </citation>
    <scope>NUCLEOTIDE SEQUENCE [LARGE SCALE GENOMIC DNA]</scope>
    <source>
        <strain evidence="3">28-4</strain>
    </source>
</reference>
<evidence type="ECO:0000256" key="1">
    <source>
        <dbReference type="SAM" id="MobiDB-lite"/>
    </source>
</evidence>
<organism evidence="2 3">
    <name type="scientific">Armillaria solidipes</name>
    <dbReference type="NCBI Taxonomy" id="1076256"/>
    <lineage>
        <taxon>Eukaryota</taxon>
        <taxon>Fungi</taxon>
        <taxon>Dikarya</taxon>
        <taxon>Basidiomycota</taxon>
        <taxon>Agaricomycotina</taxon>
        <taxon>Agaricomycetes</taxon>
        <taxon>Agaricomycetidae</taxon>
        <taxon>Agaricales</taxon>
        <taxon>Marasmiineae</taxon>
        <taxon>Physalacriaceae</taxon>
        <taxon>Armillaria</taxon>
    </lineage>
</organism>
<feature type="region of interest" description="Disordered" evidence="1">
    <location>
        <begin position="118"/>
        <end position="168"/>
    </location>
</feature>
<proteinExistence type="predicted"/>
<name>A0A2H3B9B3_9AGAR</name>
<evidence type="ECO:0000313" key="3">
    <source>
        <dbReference type="Proteomes" id="UP000218334"/>
    </source>
</evidence>
<dbReference type="AlphaFoldDB" id="A0A2H3B9B3"/>
<protein>
    <submittedName>
        <fullName evidence="2">Uncharacterized protein</fullName>
    </submittedName>
</protein>
<accession>A0A2H3B9B3</accession>
<keyword evidence="3" id="KW-1185">Reference proteome</keyword>
<gene>
    <name evidence="2" type="ORF">ARMSODRAFT_671743</name>
</gene>
<sequence>MSMRDEEIREIPDLTARYMAGPEVPLGVFPTSFLHVRLPVQLFRGRDETTSSAAWLHCLQIPFHQNRIDGYLYSTRHLGDPHKRASAALGVIFFYDKGYHQCVCHSLEKKKSNTYRNTTRYITLSPPESRKNSNKPERRRRLEGVSGMQRKSKDPSRCDESESPEEYQ</sequence>
<dbReference type="Proteomes" id="UP000218334">
    <property type="component" value="Unassembled WGS sequence"/>
</dbReference>
<dbReference type="EMBL" id="KZ293478">
    <property type="protein sequence ID" value="PBK61177.1"/>
    <property type="molecule type" value="Genomic_DNA"/>
</dbReference>